<proteinExistence type="predicted"/>
<evidence type="ECO:0000313" key="3">
    <source>
        <dbReference type="Proteomes" id="UP000507470"/>
    </source>
</evidence>
<feature type="region of interest" description="Disordered" evidence="1">
    <location>
        <begin position="469"/>
        <end position="503"/>
    </location>
</feature>
<dbReference type="OrthoDB" id="6100007at2759"/>
<sequence length="503" mass="57333">MEKLEEVDGHDGNGGINMDKYFLFGQKTLPASIVTLISHVTVEFAGVKFKTRAHDGKHYLKFVEDSIINKTISLMPKVMHMVIYEEKYSFTPDHFKAATRTQRQVNKPLFPITHLKTNEEILSSTTFDKTSLVTTMEGKSLISTFIARNIEQLKFKRDIIIDIDSEYIMEHETDCPLGVQCHCQKYTTPIRYKFDHSPLSRNKIEKLPCIKQCKGEAEMAQVDWLIEYVSDMEEGTACASIVTSGDIDAVTIHMFALCHLWPRNDNSSYKHPVYIILQKPGSTMDIYNITAILELLEKSHLNVVNTIVATDHLFQNLVRVEENEKDQQTFLNVTFSQESYRELIKLLYCPKTLDSTMLSFEEIRQLTVKAPTAKSSDPPRNYALWMPAAAVLNKLSLNINCLIKYYLSAGQHTAILPNFLQDGCLLKLPTGEIEYNLGSEASVDSESEILIFPPKELAAKLKNCQLKRKKQINKKSGMKRRPEDTPQKGARKKIQQTSTPKKQ</sequence>
<feature type="compositionally biased region" description="Basic residues" evidence="1">
    <location>
        <begin position="469"/>
        <end position="479"/>
    </location>
</feature>
<accession>A0A6J8CY83</accession>
<keyword evidence="3" id="KW-1185">Reference proteome</keyword>
<evidence type="ECO:0000313" key="2">
    <source>
        <dbReference type="EMBL" id="CAC5399880.1"/>
    </source>
</evidence>
<organism evidence="2 3">
    <name type="scientific">Mytilus coruscus</name>
    <name type="common">Sea mussel</name>
    <dbReference type="NCBI Taxonomy" id="42192"/>
    <lineage>
        <taxon>Eukaryota</taxon>
        <taxon>Metazoa</taxon>
        <taxon>Spiralia</taxon>
        <taxon>Lophotrochozoa</taxon>
        <taxon>Mollusca</taxon>
        <taxon>Bivalvia</taxon>
        <taxon>Autobranchia</taxon>
        <taxon>Pteriomorphia</taxon>
        <taxon>Mytilida</taxon>
        <taxon>Mytiloidea</taxon>
        <taxon>Mytilidae</taxon>
        <taxon>Mytilinae</taxon>
        <taxon>Mytilus</taxon>
    </lineage>
</organism>
<dbReference type="AlphaFoldDB" id="A0A6J8CY83"/>
<name>A0A6J8CY83_MYTCO</name>
<evidence type="ECO:0000256" key="1">
    <source>
        <dbReference type="SAM" id="MobiDB-lite"/>
    </source>
</evidence>
<protein>
    <submittedName>
        <fullName evidence="2">Uncharacterized protein</fullName>
    </submittedName>
</protein>
<dbReference type="EMBL" id="CACVKT020006113">
    <property type="protein sequence ID" value="CAC5399880.1"/>
    <property type="molecule type" value="Genomic_DNA"/>
</dbReference>
<reference evidence="2 3" key="1">
    <citation type="submission" date="2020-06" db="EMBL/GenBank/DDBJ databases">
        <authorList>
            <person name="Li R."/>
            <person name="Bekaert M."/>
        </authorList>
    </citation>
    <scope>NUCLEOTIDE SEQUENCE [LARGE SCALE GENOMIC DNA]</scope>
    <source>
        <strain evidence="3">wild</strain>
    </source>
</reference>
<gene>
    <name evidence="2" type="ORF">MCOR_34105</name>
</gene>
<dbReference type="Proteomes" id="UP000507470">
    <property type="component" value="Unassembled WGS sequence"/>
</dbReference>